<dbReference type="Proteomes" id="UP000186002">
    <property type="component" value="Unassembled WGS sequence"/>
</dbReference>
<accession>A0A1M7KIW7</accession>
<organism evidence="1 2">
    <name type="scientific">Roseibium suaedae</name>
    <dbReference type="NCBI Taxonomy" id="735517"/>
    <lineage>
        <taxon>Bacteria</taxon>
        <taxon>Pseudomonadati</taxon>
        <taxon>Pseudomonadota</taxon>
        <taxon>Alphaproteobacteria</taxon>
        <taxon>Hyphomicrobiales</taxon>
        <taxon>Stappiaceae</taxon>
        <taxon>Roseibium</taxon>
    </lineage>
</organism>
<evidence type="ECO:0000313" key="2">
    <source>
        <dbReference type="Proteomes" id="UP000186002"/>
    </source>
</evidence>
<proteinExistence type="predicted"/>
<sequence>MERRELSLRQRAVANPNAGVDGWGPRLLSPARADGGQTRLPIPGMVLRLCQVIKRLLIRLFLALNKSSHPLVWTIMKRAVLVAAAGDAAARWIPRGGILRQAAGQPLRVA</sequence>
<dbReference type="EMBL" id="FRBW01000003">
    <property type="protein sequence ID" value="SHM65269.1"/>
    <property type="molecule type" value="Genomic_DNA"/>
</dbReference>
<dbReference type="STRING" id="735517.SAMN05444272_2865"/>
<reference evidence="1 2" key="1">
    <citation type="submission" date="2016-11" db="EMBL/GenBank/DDBJ databases">
        <authorList>
            <person name="Jaros S."/>
            <person name="Januszkiewicz K."/>
            <person name="Wedrychowicz H."/>
        </authorList>
    </citation>
    <scope>NUCLEOTIDE SEQUENCE [LARGE SCALE GENOMIC DNA]</scope>
    <source>
        <strain evidence="1 2">DSM 22153</strain>
    </source>
</reference>
<gene>
    <name evidence="1" type="ORF">SAMN05444272_2865</name>
</gene>
<name>A0A1M7KIW7_9HYPH</name>
<protein>
    <submittedName>
        <fullName evidence="1">Uncharacterized protein</fullName>
    </submittedName>
</protein>
<keyword evidence="2" id="KW-1185">Reference proteome</keyword>
<evidence type="ECO:0000313" key="1">
    <source>
        <dbReference type="EMBL" id="SHM65269.1"/>
    </source>
</evidence>
<dbReference type="AlphaFoldDB" id="A0A1M7KIW7"/>